<dbReference type="PROSITE" id="PS01023">
    <property type="entry name" value="PTR2_2"/>
    <property type="match status" value="1"/>
</dbReference>
<evidence type="ECO:0000256" key="6">
    <source>
        <dbReference type="ARBA" id="ARBA00023136"/>
    </source>
</evidence>
<keyword evidence="2" id="KW-0813">Transport</keyword>
<reference evidence="9" key="1">
    <citation type="submission" date="2023-07" db="EMBL/GenBank/DDBJ databases">
        <title>Genomic Encyclopedia of Type Strains, Phase IV (KMG-IV): sequencing the most valuable type-strain genomes for metagenomic binning, comparative biology and taxonomic classification.</title>
        <authorList>
            <person name="Goeker M."/>
        </authorList>
    </citation>
    <scope>NUCLEOTIDE SEQUENCE</scope>
    <source>
        <strain evidence="9">DSM 26174</strain>
    </source>
</reference>
<evidence type="ECO:0000313" key="9">
    <source>
        <dbReference type="EMBL" id="MDR6238426.1"/>
    </source>
</evidence>
<keyword evidence="6 7" id="KW-0472">Membrane</keyword>
<feature type="transmembrane region" description="Helical" evidence="7">
    <location>
        <begin position="455"/>
        <end position="473"/>
    </location>
</feature>
<dbReference type="RefSeq" id="WP_309937915.1">
    <property type="nucleotide sequence ID" value="NZ_AP025305.1"/>
</dbReference>
<feature type="transmembrane region" description="Helical" evidence="7">
    <location>
        <begin position="140"/>
        <end position="161"/>
    </location>
</feature>
<dbReference type="PANTHER" id="PTHR23517">
    <property type="entry name" value="RESISTANCE PROTEIN MDTM, PUTATIVE-RELATED-RELATED"/>
    <property type="match status" value="1"/>
</dbReference>
<feature type="transmembrane region" description="Helical" evidence="7">
    <location>
        <begin position="23"/>
        <end position="40"/>
    </location>
</feature>
<dbReference type="InterPro" id="IPR020846">
    <property type="entry name" value="MFS_dom"/>
</dbReference>
<feature type="transmembrane region" description="Helical" evidence="7">
    <location>
        <begin position="285"/>
        <end position="306"/>
    </location>
</feature>
<dbReference type="AlphaFoldDB" id="A0AAE3XMC7"/>
<evidence type="ECO:0000256" key="1">
    <source>
        <dbReference type="ARBA" id="ARBA00004651"/>
    </source>
</evidence>
<keyword evidence="10" id="KW-1185">Reference proteome</keyword>
<feature type="transmembrane region" description="Helical" evidence="7">
    <location>
        <begin position="225"/>
        <end position="244"/>
    </location>
</feature>
<feature type="transmembrane region" description="Helical" evidence="7">
    <location>
        <begin position="85"/>
        <end position="101"/>
    </location>
</feature>
<dbReference type="InterPro" id="IPR018456">
    <property type="entry name" value="PTR2_symporter_CS"/>
</dbReference>
<evidence type="ECO:0000256" key="7">
    <source>
        <dbReference type="SAM" id="Phobius"/>
    </source>
</evidence>
<dbReference type="GO" id="GO:0006857">
    <property type="term" value="P:oligopeptide transport"/>
    <property type="evidence" value="ECO:0007669"/>
    <property type="project" value="InterPro"/>
</dbReference>
<feature type="transmembrane region" description="Helical" evidence="7">
    <location>
        <begin position="173"/>
        <end position="193"/>
    </location>
</feature>
<keyword evidence="5 7" id="KW-1133">Transmembrane helix</keyword>
<feature type="domain" description="Major facilitator superfamily (MFS) profile" evidence="8">
    <location>
        <begin position="1"/>
        <end position="478"/>
    </location>
</feature>
<dbReference type="InterPro" id="IPR036259">
    <property type="entry name" value="MFS_trans_sf"/>
</dbReference>
<dbReference type="Pfam" id="PF07690">
    <property type="entry name" value="MFS_1"/>
    <property type="match status" value="1"/>
</dbReference>
<evidence type="ECO:0000259" key="8">
    <source>
        <dbReference type="PROSITE" id="PS50850"/>
    </source>
</evidence>
<evidence type="ECO:0000256" key="3">
    <source>
        <dbReference type="ARBA" id="ARBA00022475"/>
    </source>
</evidence>
<gene>
    <name evidence="9" type="ORF">HNQ88_001402</name>
</gene>
<dbReference type="InterPro" id="IPR050171">
    <property type="entry name" value="MFS_Transporters"/>
</dbReference>
<dbReference type="SUPFAM" id="SSF103473">
    <property type="entry name" value="MFS general substrate transporter"/>
    <property type="match status" value="1"/>
</dbReference>
<dbReference type="Gene3D" id="1.20.1250.20">
    <property type="entry name" value="MFS general substrate transporter like domains"/>
    <property type="match status" value="2"/>
</dbReference>
<feature type="transmembrane region" description="Helical" evidence="7">
    <location>
        <begin position="60"/>
        <end position="78"/>
    </location>
</feature>
<sequence length="482" mass="53483">MSKFTETLKTFPRTFWVSNTMELFERWAWYGMFAVLAIYITESTETGALGFTQAEKGTIMGSITGILYLLPVITGSIADKFGYKKVLLVAYAIMASAYYLLGQFNTYYAFYATFLLLAIGAALFKPVISASVAKTTNKTNASIGFGIFYMMVNVGGFIGPFAASKVRNLSWDYVFIMSSCAIAINILLVLFFYKEPDRKKSKEPLTDAILQTLSNIVEGLKDIKLVLLLVIIVGFWTMFNQIFYTLPNFIVQWVDTTQLYDAIHNISPALASVIGNDKGEIPQEMIINVDAGMIVLFQVAVSAFVMRFKPLNAMIGGILVCGIGVGASFFTNNPFYIVLGIMIFAFGEMSSSPKFTEYIGSIAPKGKEALYMGMSYLPVAVGNILAGYFSGTVYEKYSDKISLVARELDSKGIEIESISKSFTKTDYLNSAAEKLGMSQDQLTQHIWDTYNPSKIWYIFAGIGALTVLMLFIYDRVILKKSN</sequence>
<feature type="transmembrane region" description="Helical" evidence="7">
    <location>
        <begin position="368"/>
        <end position="389"/>
    </location>
</feature>
<accession>A0AAE3XMC7</accession>
<evidence type="ECO:0000313" key="10">
    <source>
        <dbReference type="Proteomes" id="UP001185092"/>
    </source>
</evidence>
<comment type="subcellular location">
    <subcellularLocation>
        <location evidence="1">Cell membrane</location>
        <topology evidence="1">Multi-pass membrane protein</topology>
    </subcellularLocation>
</comment>
<organism evidence="9 10">
    <name type="scientific">Aureibacter tunicatorum</name>
    <dbReference type="NCBI Taxonomy" id="866807"/>
    <lineage>
        <taxon>Bacteria</taxon>
        <taxon>Pseudomonadati</taxon>
        <taxon>Bacteroidota</taxon>
        <taxon>Cytophagia</taxon>
        <taxon>Cytophagales</taxon>
        <taxon>Persicobacteraceae</taxon>
        <taxon>Aureibacter</taxon>
    </lineage>
</organism>
<comment type="caution">
    <text evidence="9">The sequence shown here is derived from an EMBL/GenBank/DDBJ whole genome shotgun (WGS) entry which is preliminary data.</text>
</comment>
<dbReference type="PROSITE" id="PS50850">
    <property type="entry name" value="MFS"/>
    <property type="match status" value="1"/>
</dbReference>
<evidence type="ECO:0000256" key="5">
    <source>
        <dbReference type="ARBA" id="ARBA00022989"/>
    </source>
</evidence>
<dbReference type="GO" id="GO:0022857">
    <property type="term" value="F:transmembrane transporter activity"/>
    <property type="evidence" value="ECO:0007669"/>
    <property type="project" value="InterPro"/>
</dbReference>
<name>A0AAE3XMC7_9BACT</name>
<proteinExistence type="predicted"/>
<feature type="transmembrane region" description="Helical" evidence="7">
    <location>
        <begin position="107"/>
        <end position="128"/>
    </location>
</feature>
<feature type="transmembrane region" description="Helical" evidence="7">
    <location>
        <begin position="313"/>
        <end position="330"/>
    </location>
</feature>
<keyword evidence="4 7" id="KW-0812">Transmembrane</keyword>
<dbReference type="PANTHER" id="PTHR23517:SF2">
    <property type="entry name" value="MULTIDRUG RESISTANCE PROTEIN MDTH"/>
    <property type="match status" value="1"/>
</dbReference>
<dbReference type="InterPro" id="IPR011701">
    <property type="entry name" value="MFS"/>
</dbReference>
<evidence type="ECO:0000256" key="2">
    <source>
        <dbReference type="ARBA" id="ARBA00022448"/>
    </source>
</evidence>
<dbReference type="EMBL" id="JAVDQD010000001">
    <property type="protein sequence ID" value="MDR6238426.1"/>
    <property type="molecule type" value="Genomic_DNA"/>
</dbReference>
<keyword evidence="3" id="KW-1003">Cell membrane</keyword>
<evidence type="ECO:0000256" key="4">
    <source>
        <dbReference type="ARBA" id="ARBA00022692"/>
    </source>
</evidence>
<dbReference type="Proteomes" id="UP001185092">
    <property type="component" value="Unassembled WGS sequence"/>
</dbReference>
<dbReference type="GO" id="GO:0005886">
    <property type="term" value="C:plasma membrane"/>
    <property type="evidence" value="ECO:0007669"/>
    <property type="project" value="UniProtKB-SubCell"/>
</dbReference>
<protein>
    <submittedName>
        <fullName evidence="9">Dipeptide/tripeptide permease</fullName>
    </submittedName>
</protein>